<protein>
    <submittedName>
        <fullName evidence="3">Uncharacterized protein</fullName>
    </submittedName>
</protein>
<proteinExistence type="predicted"/>
<reference evidence="3" key="1">
    <citation type="submission" date="2020-01" db="EMBL/GenBank/DDBJ databases">
        <authorList>
            <person name="Seo Y.L."/>
        </authorList>
    </citation>
    <scope>NUCLEOTIDE SEQUENCE</scope>
    <source>
        <strain evidence="3">R11</strain>
    </source>
</reference>
<feature type="compositionally biased region" description="Polar residues" evidence="1">
    <location>
        <begin position="48"/>
        <end position="62"/>
    </location>
</feature>
<dbReference type="AlphaFoldDB" id="A0A965ZFQ9"/>
<keyword evidence="4" id="KW-1185">Reference proteome</keyword>
<dbReference type="PROSITE" id="PS51257">
    <property type="entry name" value="PROKAR_LIPOPROTEIN"/>
    <property type="match status" value="1"/>
</dbReference>
<feature type="signal peptide" evidence="2">
    <location>
        <begin position="1"/>
        <end position="21"/>
    </location>
</feature>
<feature type="region of interest" description="Disordered" evidence="1">
    <location>
        <begin position="48"/>
        <end position="101"/>
    </location>
</feature>
<dbReference type="RefSeq" id="WP_166584940.1">
    <property type="nucleotide sequence ID" value="NZ_WWEO01000040.1"/>
</dbReference>
<gene>
    <name evidence="3" type="ORF">GSY63_06290</name>
</gene>
<keyword evidence="2" id="KW-0732">Signal</keyword>
<dbReference type="EMBL" id="WWEO01000040">
    <property type="protein sequence ID" value="NCD68957.1"/>
    <property type="molecule type" value="Genomic_DNA"/>
</dbReference>
<evidence type="ECO:0000256" key="2">
    <source>
        <dbReference type="SAM" id="SignalP"/>
    </source>
</evidence>
<accession>A0A965ZFQ9</accession>
<feature type="chain" id="PRO_5037304806" evidence="2">
    <location>
        <begin position="22"/>
        <end position="101"/>
    </location>
</feature>
<comment type="caution">
    <text evidence="3">The sequence shown here is derived from an EMBL/GenBank/DDBJ whole genome shotgun (WGS) entry which is preliminary data.</text>
</comment>
<feature type="compositionally biased region" description="Low complexity" evidence="1">
    <location>
        <begin position="80"/>
        <end position="95"/>
    </location>
</feature>
<name>A0A965ZFQ9_9SPHI</name>
<evidence type="ECO:0000313" key="3">
    <source>
        <dbReference type="EMBL" id="NCD68957.1"/>
    </source>
</evidence>
<dbReference type="Proteomes" id="UP000638732">
    <property type="component" value="Unassembled WGS sequence"/>
</dbReference>
<sequence length="101" mass="10254">MKNYKLILLAAVATCAFSACSADHSPNSTPDSTTDNAAFRQLNVDTSAVTSQMSNGTQVSNDGSGGVDVAKDTTHMKVRSVAVAPSAPAAAPAPADTTKKK</sequence>
<evidence type="ECO:0000313" key="4">
    <source>
        <dbReference type="Proteomes" id="UP000638732"/>
    </source>
</evidence>
<evidence type="ECO:0000256" key="1">
    <source>
        <dbReference type="SAM" id="MobiDB-lite"/>
    </source>
</evidence>
<reference evidence="3" key="2">
    <citation type="submission" date="2020-10" db="EMBL/GenBank/DDBJ databases">
        <title>Mucilaginibacter sp. nov., isolated from soil.</title>
        <authorList>
            <person name="Jeon C.O."/>
        </authorList>
    </citation>
    <scope>NUCLEOTIDE SEQUENCE</scope>
    <source>
        <strain evidence="3">R11</strain>
    </source>
</reference>
<organism evidence="3 4">
    <name type="scientific">Mucilaginibacter agri</name>
    <dbReference type="NCBI Taxonomy" id="2695265"/>
    <lineage>
        <taxon>Bacteria</taxon>
        <taxon>Pseudomonadati</taxon>
        <taxon>Bacteroidota</taxon>
        <taxon>Sphingobacteriia</taxon>
        <taxon>Sphingobacteriales</taxon>
        <taxon>Sphingobacteriaceae</taxon>
        <taxon>Mucilaginibacter</taxon>
    </lineage>
</organism>